<feature type="chain" id="PRO_5021697246" evidence="1">
    <location>
        <begin position="20"/>
        <end position="158"/>
    </location>
</feature>
<dbReference type="AlphaFoldDB" id="A0A521D389"/>
<evidence type="ECO:0000256" key="1">
    <source>
        <dbReference type="SAM" id="SignalP"/>
    </source>
</evidence>
<name>A0A521D389_SACCC</name>
<protein>
    <submittedName>
        <fullName evidence="3">Por secretion system C-terminal sorting domain-containing protein</fullName>
    </submittedName>
</protein>
<reference evidence="3 4" key="1">
    <citation type="submission" date="2017-05" db="EMBL/GenBank/DDBJ databases">
        <authorList>
            <person name="Varghese N."/>
            <person name="Submissions S."/>
        </authorList>
    </citation>
    <scope>NUCLEOTIDE SEQUENCE [LARGE SCALE GENOMIC DNA]</scope>
    <source>
        <strain evidence="3 4">DSM 27040</strain>
    </source>
</reference>
<accession>A0A521D389</accession>
<keyword evidence="4" id="KW-1185">Reference proteome</keyword>
<gene>
    <name evidence="3" type="ORF">SAMN06265379_104109</name>
</gene>
<dbReference type="Proteomes" id="UP000319040">
    <property type="component" value="Unassembled WGS sequence"/>
</dbReference>
<feature type="signal peptide" evidence="1">
    <location>
        <begin position="1"/>
        <end position="19"/>
    </location>
</feature>
<evidence type="ECO:0000313" key="4">
    <source>
        <dbReference type="Proteomes" id="UP000319040"/>
    </source>
</evidence>
<evidence type="ECO:0000313" key="3">
    <source>
        <dbReference type="EMBL" id="SMO65511.1"/>
    </source>
</evidence>
<evidence type="ECO:0000259" key="2">
    <source>
        <dbReference type="Pfam" id="PF18962"/>
    </source>
</evidence>
<dbReference type="InterPro" id="IPR026444">
    <property type="entry name" value="Secre_tail"/>
</dbReference>
<organism evidence="3 4">
    <name type="scientific">Saccharicrinis carchari</name>
    <dbReference type="NCBI Taxonomy" id="1168039"/>
    <lineage>
        <taxon>Bacteria</taxon>
        <taxon>Pseudomonadati</taxon>
        <taxon>Bacteroidota</taxon>
        <taxon>Bacteroidia</taxon>
        <taxon>Marinilabiliales</taxon>
        <taxon>Marinilabiliaceae</taxon>
        <taxon>Saccharicrinis</taxon>
    </lineage>
</organism>
<keyword evidence="1" id="KW-0732">Signal</keyword>
<dbReference type="NCBIfam" id="TIGR04183">
    <property type="entry name" value="Por_Secre_tail"/>
    <property type="match status" value="1"/>
</dbReference>
<proteinExistence type="predicted"/>
<feature type="domain" description="Secretion system C-terminal sorting" evidence="2">
    <location>
        <begin position="84"/>
        <end position="146"/>
    </location>
</feature>
<dbReference type="Pfam" id="PF18962">
    <property type="entry name" value="Por_Secre_tail"/>
    <property type="match status" value="1"/>
</dbReference>
<dbReference type="OrthoDB" id="1076849at2"/>
<dbReference type="RefSeq" id="WP_142533269.1">
    <property type="nucleotide sequence ID" value="NZ_FXTB01000004.1"/>
</dbReference>
<dbReference type="EMBL" id="FXTB01000004">
    <property type="protein sequence ID" value="SMO65511.1"/>
    <property type="molecule type" value="Genomic_DNA"/>
</dbReference>
<sequence length="158" mass="17439">MKYIYSLIIILGISLTAMAQLHVIGSAGGEAENITGSVSWTLGETFVNTTGGSNMQVTQGFQQGNFQVSTAIDKSEEWGIEIKVYPNPVKNLLTVETQQQSVKLRFRLYNVNGKLLKNGTVDASRQSINLSNYPPGNYIFQMLEASELIKSFNVVKQE</sequence>